<dbReference type="Gene3D" id="3.40.50.300">
    <property type="entry name" value="P-loop containing nucleotide triphosphate hydrolases"/>
    <property type="match status" value="2"/>
</dbReference>
<keyword evidence="4" id="KW-0067">ATP-binding</keyword>
<dbReference type="EMBL" id="FNBC01000022">
    <property type="protein sequence ID" value="SDF05223.1"/>
    <property type="molecule type" value="Genomic_DNA"/>
</dbReference>
<dbReference type="SUPFAM" id="SSF109604">
    <property type="entry name" value="HD-domain/PDEase-like"/>
    <property type="match status" value="1"/>
</dbReference>
<protein>
    <submittedName>
        <fullName evidence="8">CRISPR-associated endonuclease/helicase Cas3</fullName>
    </submittedName>
</protein>
<evidence type="ECO:0000259" key="6">
    <source>
        <dbReference type="PROSITE" id="PS51194"/>
    </source>
</evidence>
<keyword evidence="2" id="KW-0378">Hydrolase</keyword>
<dbReference type="SMART" id="SM00490">
    <property type="entry name" value="HELICc"/>
    <property type="match status" value="1"/>
</dbReference>
<evidence type="ECO:0000259" key="7">
    <source>
        <dbReference type="PROSITE" id="PS51643"/>
    </source>
</evidence>
<evidence type="ECO:0000256" key="5">
    <source>
        <dbReference type="ARBA" id="ARBA00023118"/>
    </source>
</evidence>
<dbReference type="GO" id="GO:0016787">
    <property type="term" value="F:hydrolase activity"/>
    <property type="evidence" value="ECO:0007669"/>
    <property type="project" value="UniProtKB-KW"/>
</dbReference>
<evidence type="ECO:0000256" key="2">
    <source>
        <dbReference type="ARBA" id="ARBA00022801"/>
    </source>
</evidence>
<feature type="domain" description="Helicase C-terminal" evidence="6">
    <location>
        <begin position="277"/>
        <end position="442"/>
    </location>
</feature>
<organism evidence="8 9">
    <name type="scientific">Thermus arciformis</name>
    <dbReference type="NCBI Taxonomy" id="482827"/>
    <lineage>
        <taxon>Bacteria</taxon>
        <taxon>Thermotogati</taxon>
        <taxon>Deinococcota</taxon>
        <taxon>Deinococci</taxon>
        <taxon>Thermales</taxon>
        <taxon>Thermaceae</taxon>
        <taxon>Thermus</taxon>
    </lineage>
</organism>
<dbReference type="OrthoDB" id="9810236at2"/>
<evidence type="ECO:0000313" key="9">
    <source>
        <dbReference type="Proteomes" id="UP000199446"/>
    </source>
</evidence>
<name>A0A1G7HXY7_9DEIN</name>
<evidence type="ECO:0000256" key="3">
    <source>
        <dbReference type="ARBA" id="ARBA00022806"/>
    </source>
</evidence>
<dbReference type="RefSeq" id="WP_093007752.1">
    <property type="nucleotide sequence ID" value="NZ_FNBC01000022.1"/>
</dbReference>
<keyword evidence="8" id="KW-0540">Nuclease</keyword>
<reference evidence="9" key="1">
    <citation type="submission" date="2016-10" db="EMBL/GenBank/DDBJ databases">
        <authorList>
            <person name="Varghese N."/>
            <person name="Submissions S."/>
        </authorList>
    </citation>
    <scope>NUCLEOTIDE SEQUENCE [LARGE SCALE GENOMIC DNA]</scope>
    <source>
        <strain evidence="9">CGMCC 1.6992</strain>
    </source>
</reference>
<keyword evidence="1" id="KW-0547">Nucleotide-binding</keyword>
<dbReference type="AlphaFoldDB" id="A0A1G7HXY7"/>
<dbReference type="InterPro" id="IPR054712">
    <property type="entry name" value="Cas3-like_dom"/>
</dbReference>
<keyword evidence="5" id="KW-0051">Antiviral defense</keyword>
<feature type="domain" description="HD Cas3-type" evidence="7">
    <location>
        <begin position="720"/>
        <end position="915"/>
    </location>
</feature>
<dbReference type="STRING" id="482827.SAMN04488243_12224"/>
<gene>
    <name evidence="8" type="ORF">SAMN04488243_12224</name>
</gene>
<dbReference type="GO" id="GO:0005524">
    <property type="term" value="F:ATP binding"/>
    <property type="evidence" value="ECO:0007669"/>
    <property type="project" value="UniProtKB-KW"/>
</dbReference>
<dbReference type="GO" id="GO:0004519">
    <property type="term" value="F:endonuclease activity"/>
    <property type="evidence" value="ECO:0007669"/>
    <property type="project" value="UniProtKB-KW"/>
</dbReference>
<dbReference type="NCBIfam" id="TIGR02621">
    <property type="entry name" value="cas3_GSU0051"/>
    <property type="match status" value="1"/>
</dbReference>
<keyword evidence="9" id="KW-1185">Reference proteome</keyword>
<evidence type="ECO:0000256" key="4">
    <source>
        <dbReference type="ARBA" id="ARBA00022840"/>
    </source>
</evidence>
<keyword evidence="8" id="KW-0255">Endonuclease</keyword>
<dbReference type="GO" id="GO:0004386">
    <property type="term" value="F:helicase activity"/>
    <property type="evidence" value="ECO:0007669"/>
    <property type="project" value="UniProtKB-KW"/>
</dbReference>
<proteinExistence type="predicted"/>
<dbReference type="InterPro" id="IPR013444">
    <property type="entry name" value="Helicase_Cas3_CRISPR-ass_Anaes"/>
</dbReference>
<dbReference type="SUPFAM" id="SSF52540">
    <property type="entry name" value="P-loop containing nucleoside triphosphate hydrolases"/>
    <property type="match status" value="1"/>
</dbReference>
<dbReference type="Pfam" id="PF22590">
    <property type="entry name" value="Cas3-like_C_2"/>
    <property type="match status" value="1"/>
</dbReference>
<evidence type="ECO:0000313" key="8">
    <source>
        <dbReference type="EMBL" id="SDF05223.1"/>
    </source>
</evidence>
<sequence>MEALERAFAENPLTLEDFPGFFLEATGHEPYPWQEGLLRQVVQGGWPEAVAVPTGAGKTMVLVVALFLMALDPKAHRRVVYVVNRRLVVDQAYEVALGLQERLEEALARPSGEATPLVRAARRLAALGGGQPLEVVRLRGGVPRPRPTLQDPARPAVVLATVDMAGSRLLFRGYGVSRGLLPVEGALFGTDALYLLDEAHLEAPFLATLEAVAGSPGPWGRPGVRAVALTATPEGLGRGGVFRLGEADARHPRLGRILAASRRVWLRESPSRSRGKDLVAHALRLGEELGGPVAVVANRVGRALEVYRELGRAFPGKVLLLTGRMRPHERDRNFARTRALQERLDGGEVAFVVATQALEVGADLDFAGMVTELADLSALKQRLGRVNRRGQRERAEVVVLGEGEAEAKEARPYLPEALRATWAWLAALGAEGGVDLSPEALAQRMRAQPPPPEAFGRPRPPMPFFEAFLPLLAHTDPLVPLDPDPFLHGLERAAPEVEVVWRADLPETAEEVEAYLEAAPPGPKEGVRLPLYAVRAWLRGGAADLADLEGQEEEALRPGPPREGKAFRFDGEGVEEVSLRDPRLRPGDVLLVPAGFGGLSEGHWDPEAREPVPDVAEWGEERPRFLRLHPKVLAQALEDPEGAEGFGQELKERLRGAEGRREAREEVRRFLEERLPDFRAEWRPLVQAFLEGAFEVWPWEEGWGYGGYVLRLRQEDPLYGSRGPEALEAHSRKVAEAVEDFARRLGLDLRAGAALRRSALWHDLAKQDPRMQLWFLMSAGEAVDLSSRPLAKSGTRLTRKELERLRKEAGYPPGQRHEHVAARPLLGSHPLEAHLVATHHGRGRPLPAPSPDAPGFPVPLWAPWASWPGPSHGESAHGLERLESGYLENFLRLLKEMGPWGLAYGEALLRLADYLASGGEA</sequence>
<dbReference type="InterPro" id="IPR027417">
    <property type="entry name" value="P-loop_NTPase"/>
</dbReference>
<dbReference type="GO" id="GO:0051607">
    <property type="term" value="P:defense response to virus"/>
    <property type="evidence" value="ECO:0007669"/>
    <property type="project" value="UniProtKB-KW"/>
</dbReference>
<dbReference type="InterPro" id="IPR006483">
    <property type="entry name" value="CRISPR-assoc_Cas3_HD"/>
</dbReference>
<dbReference type="PROSITE" id="PS51194">
    <property type="entry name" value="HELICASE_CTER"/>
    <property type="match status" value="1"/>
</dbReference>
<dbReference type="Proteomes" id="UP000199446">
    <property type="component" value="Unassembled WGS sequence"/>
</dbReference>
<dbReference type="InterPro" id="IPR001650">
    <property type="entry name" value="Helicase_C-like"/>
</dbReference>
<evidence type="ECO:0000256" key="1">
    <source>
        <dbReference type="ARBA" id="ARBA00022741"/>
    </source>
</evidence>
<accession>A0A1G7HXY7</accession>
<dbReference type="PROSITE" id="PS51643">
    <property type="entry name" value="HD_CAS3"/>
    <property type="match status" value="1"/>
</dbReference>
<keyword evidence="3 8" id="KW-0347">Helicase</keyword>